<accession>A0A9W7AH10</accession>
<feature type="transmembrane region" description="Helical" evidence="2">
    <location>
        <begin position="114"/>
        <end position="133"/>
    </location>
</feature>
<name>A0A9W7AH10_9STRA</name>
<feature type="transmembrane region" description="Helical" evidence="2">
    <location>
        <begin position="145"/>
        <end position="167"/>
    </location>
</feature>
<feature type="transmembrane region" description="Helical" evidence="2">
    <location>
        <begin position="240"/>
        <end position="262"/>
    </location>
</feature>
<sequence length="321" mass="35391">MVTTRSQTPKKVPAAASAQGTSPPPPGVLLPYTLPLTLSGVNLYSISPFYTSPLKLLSNFLCGAPYPLAYKHFRRDHQGTLNLVYHCTILVLQLLCNFGFLYEVDERLPFDLPFNVSISSLSCYGWMTCLLFTQSPAWTKALSSCLIYFAFMVGPQVAAAAFPISIHLQPFLDTLVYIYFIKKPTTVNIYLIIFIIRVTLTELTLTHAGGSVQLSSNFYYGFLLVIAMLSHKPFTRPASGVFGIGALFGWLLAAVSGDRLFFLWGAGFIATALQGVSHRETHEPPTMPQLANISNELAHSTFFPCLLLQAVGDQAMMIKED</sequence>
<comment type="caution">
    <text evidence="3">The sequence shown here is derived from an EMBL/GenBank/DDBJ whole genome shotgun (WGS) entry which is preliminary data.</text>
</comment>
<dbReference type="EMBL" id="BLQM01000132">
    <property type="protein sequence ID" value="GMH67600.1"/>
    <property type="molecule type" value="Genomic_DNA"/>
</dbReference>
<keyword evidence="2" id="KW-0472">Membrane</keyword>
<feature type="transmembrane region" description="Helical" evidence="2">
    <location>
        <begin position="217"/>
        <end position="234"/>
    </location>
</feature>
<proteinExistence type="predicted"/>
<evidence type="ECO:0000313" key="3">
    <source>
        <dbReference type="EMBL" id="GMH67600.1"/>
    </source>
</evidence>
<dbReference type="Proteomes" id="UP001162640">
    <property type="component" value="Unassembled WGS sequence"/>
</dbReference>
<evidence type="ECO:0000256" key="1">
    <source>
        <dbReference type="SAM" id="MobiDB-lite"/>
    </source>
</evidence>
<reference evidence="4" key="1">
    <citation type="journal article" date="2023" name="Commun. Biol.">
        <title>Genome analysis of Parmales, the sister group of diatoms, reveals the evolutionary specialization of diatoms from phago-mixotrophs to photoautotrophs.</title>
        <authorList>
            <person name="Ban H."/>
            <person name="Sato S."/>
            <person name="Yoshikawa S."/>
            <person name="Yamada K."/>
            <person name="Nakamura Y."/>
            <person name="Ichinomiya M."/>
            <person name="Sato N."/>
            <person name="Blanc-Mathieu R."/>
            <person name="Endo H."/>
            <person name="Kuwata A."/>
            <person name="Ogata H."/>
        </authorList>
    </citation>
    <scope>NUCLEOTIDE SEQUENCE [LARGE SCALE GENOMIC DNA]</scope>
</reference>
<feature type="region of interest" description="Disordered" evidence="1">
    <location>
        <begin position="1"/>
        <end position="22"/>
    </location>
</feature>
<gene>
    <name evidence="3" type="ORF">TL16_g04720</name>
</gene>
<keyword evidence="2" id="KW-1133">Transmembrane helix</keyword>
<organism evidence="3 4">
    <name type="scientific">Triparma laevis f. inornata</name>
    <dbReference type="NCBI Taxonomy" id="1714386"/>
    <lineage>
        <taxon>Eukaryota</taxon>
        <taxon>Sar</taxon>
        <taxon>Stramenopiles</taxon>
        <taxon>Ochrophyta</taxon>
        <taxon>Bolidophyceae</taxon>
        <taxon>Parmales</taxon>
        <taxon>Triparmaceae</taxon>
        <taxon>Triparma</taxon>
    </lineage>
</organism>
<evidence type="ECO:0000313" key="4">
    <source>
        <dbReference type="Proteomes" id="UP001162640"/>
    </source>
</evidence>
<protein>
    <submittedName>
        <fullName evidence="3">Uncharacterized protein</fullName>
    </submittedName>
</protein>
<feature type="transmembrane region" description="Helical" evidence="2">
    <location>
        <begin position="83"/>
        <end position="102"/>
    </location>
</feature>
<dbReference type="AlphaFoldDB" id="A0A9W7AH10"/>
<keyword evidence="2" id="KW-0812">Transmembrane</keyword>
<evidence type="ECO:0000256" key="2">
    <source>
        <dbReference type="SAM" id="Phobius"/>
    </source>
</evidence>